<dbReference type="PRINTS" id="PR00260">
    <property type="entry name" value="CHEMTRNSDUCR"/>
</dbReference>
<dbReference type="SUPFAM" id="SSF51735">
    <property type="entry name" value="NAD(P)-binding Rossmann-fold domains"/>
    <property type="match status" value="1"/>
</dbReference>
<dbReference type="PANTHER" id="PTHR43531:SF11">
    <property type="entry name" value="METHYL-ACCEPTING CHEMOTAXIS PROTEIN 3"/>
    <property type="match status" value="1"/>
</dbReference>
<dbReference type="InterPro" id="IPR036291">
    <property type="entry name" value="NAD(P)-bd_dom_sf"/>
</dbReference>
<dbReference type="Gene3D" id="1.10.287.950">
    <property type="entry name" value="Methyl-accepting chemotaxis protein"/>
    <property type="match status" value="1"/>
</dbReference>
<feature type="domain" description="Methyl-accepting transducer" evidence="4">
    <location>
        <begin position="118"/>
        <end position="215"/>
    </location>
</feature>
<comment type="caution">
    <text evidence="5">The sequence shown here is derived from an EMBL/GenBank/DDBJ whole genome shotgun (WGS) entry which is preliminary data.</text>
</comment>
<accession>A0ABQ0C4B1</accession>
<dbReference type="InterPro" id="IPR004090">
    <property type="entry name" value="Chemotax_Me-accpt_rcpt"/>
</dbReference>
<keyword evidence="3" id="KW-0807">Transducer</keyword>
<dbReference type="SUPFAM" id="SSF58104">
    <property type="entry name" value="Methyl-accepting chemotaxis protein (MCP) signaling domain"/>
    <property type="match status" value="1"/>
</dbReference>
<dbReference type="Gene3D" id="3.40.50.720">
    <property type="entry name" value="NAD(P)-binding Rossmann-like Domain"/>
    <property type="match status" value="1"/>
</dbReference>
<protein>
    <recommendedName>
        <fullName evidence="4">Methyl-accepting transducer domain-containing protein</fullName>
    </recommendedName>
</protein>
<organism evidence="5 6">
    <name type="scientific">Candidatus Magnetaquiglobus chichijimensis</name>
    <dbReference type="NCBI Taxonomy" id="3141448"/>
    <lineage>
        <taxon>Bacteria</taxon>
        <taxon>Pseudomonadati</taxon>
        <taxon>Pseudomonadota</taxon>
        <taxon>Magnetococcia</taxon>
        <taxon>Magnetococcales</taxon>
        <taxon>Candidatus Magnetaquicoccaceae</taxon>
        <taxon>Candidatus Magnetaquiglobus</taxon>
    </lineage>
</organism>
<dbReference type="Proteomes" id="UP001628193">
    <property type="component" value="Unassembled WGS sequence"/>
</dbReference>
<dbReference type="InterPro" id="IPR051310">
    <property type="entry name" value="MCP_chemotaxis"/>
</dbReference>
<keyword evidence="6" id="KW-1185">Reference proteome</keyword>
<proteinExistence type="inferred from homology"/>
<comment type="similarity">
    <text evidence="2">Belongs to the methyl-accepting chemotaxis (MCP) protein family.</text>
</comment>
<gene>
    <name evidence="5" type="ORF">SIID45300_00022</name>
</gene>
<name>A0ABQ0C4B1_9PROT</name>
<evidence type="ECO:0000256" key="1">
    <source>
        <dbReference type="ARBA" id="ARBA00022500"/>
    </source>
</evidence>
<dbReference type="EMBL" id="BAAFGK010000001">
    <property type="protein sequence ID" value="GAB0055727.1"/>
    <property type="molecule type" value="Genomic_DNA"/>
</dbReference>
<dbReference type="PROSITE" id="PS50111">
    <property type="entry name" value="CHEMOTAXIS_TRANSDUC_2"/>
    <property type="match status" value="1"/>
</dbReference>
<dbReference type="RefSeq" id="WP_420903441.1">
    <property type="nucleotide sequence ID" value="NZ_BAAFGK010000001.1"/>
</dbReference>
<evidence type="ECO:0000256" key="3">
    <source>
        <dbReference type="PROSITE-ProRule" id="PRU00284"/>
    </source>
</evidence>
<evidence type="ECO:0000313" key="5">
    <source>
        <dbReference type="EMBL" id="GAB0055727.1"/>
    </source>
</evidence>
<keyword evidence="1" id="KW-0145">Chemotaxis</keyword>
<dbReference type="Pfam" id="PF00015">
    <property type="entry name" value="MCPsignal"/>
    <property type="match status" value="1"/>
</dbReference>
<reference evidence="5 6" key="2">
    <citation type="submission" date="2024-09" db="EMBL/GenBank/DDBJ databases">
        <title>Draft genome sequence of Candidatus Magnetaquicoccaceae bacterium FCR-1.</title>
        <authorList>
            <person name="Shimoshige H."/>
            <person name="Shimamura S."/>
            <person name="Taoka A."/>
            <person name="Kobayashi H."/>
            <person name="Maekawa T."/>
        </authorList>
    </citation>
    <scope>NUCLEOTIDE SEQUENCE [LARGE SCALE GENOMIC DNA]</scope>
    <source>
        <strain evidence="5 6">FCR-1</strain>
    </source>
</reference>
<evidence type="ECO:0000313" key="6">
    <source>
        <dbReference type="Proteomes" id="UP001628193"/>
    </source>
</evidence>
<dbReference type="InterPro" id="IPR004089">
    <property type="entry name" value="MCPsignal_dom"/>
</dbReference>
<dbReference type="PANTHER" id="PTHR43531">
    <property type="entry name" value="PROTEIN ICFG"/>
    <property type="match status" value="1"/>
</dbReference>
<evidence type="ECO:0000259" key="4">
    <source>
        <dbReference type="PROSITE" id="PS50111"/>
    </source>
</evidence>
<sequence length="215" mass="23125">MATSEHGKKIGIIGAGKEGCEVLELFSHNKSVEILFVADPDSAAPGLAMAKKLGIKTVSKPEVALKNFKTDLIVDCSGSPDVYRMVVEAVGKDGVIDVSLILMLYKIFSEQRGQANHQVFTDLASVRQEIDRNTRDVSKTLHGIEKISNELEVLAINAGIQASRAGEFGKGFAVVAGEVKSTARVARDLAGDIDRVISEISSMSKRIDQSLKKVL</sequence>
<reference evidence="5 6" key="1">
    <citation type="submission" date="2024-05" db="EMBL/GenBank/DDBJ databases">
        <authorList>
            <consortium name="Candidatus Magnetaquicoccaceae bacterium FCR-1 genome sequencing consortium"/>
            <person name="Shimoshige H."/>
            <person name="Shimamura S."/>
            <person name="Taoka A."/>
            <person name="Kobayashi H."/>
            <person name="Maekawa T."/>
        </authorList>
    </citation>
    <scope>NUCLEOTIDE SEQUENCE [LARGE SCALE GENOMIC DNA]</scope>
    <source>
        <strain evidence="5 6">FCR-1</strain>
    </source>
</reference>
<evidence type="ECO:0000256" key="2">
    <source>
        <dbReference type="ARBA" id="ARBA00029447"/>
    </source>
</evidence>